<dbReference type="GO" id="GO:0003677">
    <property type="term" value="F:DNA binding"/>
    <property type="evidence" value="ECO:0007669"/>
    <property type="project" value="UniProtKB-KW"/>
</dbReference>
<dbReference type="SUPFAM" id="SSF47413">
    <property type="entry name" value="lambda repressor-like DNA-binding domains"/>
    <property type="match status" value="1"/>
</dbReference>
<name>A0A2P8PY60_9ACTN</name>
<dbReference type="GO" id="GO:0003700">
    <property type="term" value="F:DNA-binding transcription factor activity"/>
    <property type="evidence" value="ECO:0007669"/>
    <property type="project" value="TreeGrafter"/>
</dbReference>
<evidence type="ECO:0000313" key="4">
    <source>
        <dbReference type="Proteomes" id="UP000240429"/>
    </source>
</evidence>
<dbReference type="Pfam" id="PF07883">
    <property type="entry name" value="Cupin_2"/>
    <property type="match status" value="1"/>
</dbReference>
<dbReference type="InterPro" id="IPR001387">
    <property type="entry name" value="Cro/C1-type_HTH"/>
</dbReference>
<dbReference type="InterPro" id="IPR011051">
    <property type="entry name" value="RmlC_Cupin_sf"/>
</dbReference>
<feature type="domain" description="HTH cro/C1-type" evidence="2">
    <location>
        <begin position="31"/>
        <end position="85"/>
    </location>
</feature>
<dbReference type="EMBL" id="PYBJ01000027">
    <property type="protein sequence ID" value="PSM38932.1"/>
    <property type="molecule type" value="Genomic_DNA"/>
</dbReference>
<evidence type="ECO:0000259" key="2">
    <source>
        <dbReference type="PROSITE" id="PS50943"/>
    </source>
</evidence>
<organism evidence="3 4">
    <name type="scientific">Streptomyces dioscori</name>
    <dbReference type="NCBI Taxonomy" id="2109333"/>
    <lineage>
        <taxon>Bacteria</taxon>
        <taxon>Bacillati</taxon>
        <taxon>Actinomycetota</taxon>
        <taxon>Actinomycetes</taxon>
        <taxon>Kitasatosporales</taxon>
        <taxon>Streptomycetaceae</taxon>
        <taxon>Streptomyces</taxon>
        <taxon>Streptomyces aurantiacus group</taxon>
    </lineage>
</organism>
<dbReference type="Gene3D" id="2.60.120.10">
    <property type="entry name" value="Jelly Rolls"/>
    <property type="match status" value="1"/>
</dbReference>
<keyword evidence="4" id="KW-1185">Reference proteome</keyword>
<dbReference type="RefSeq" id="WP_107020629.1">
    <property type="nucleotide sequence ID" value="NZ_KZ679053.1"/>
</dbReference>
<dbReference type="PANTHER" id="PTHR46797:SF1">
    <property type="entry name" value="METHYLPHOSPHONATE SYNTHASE"/>
    <property type="match status" value="1"/>
</dbReference>
<keyword evidence="1" id="KW-0238">DNA-binding</keyword>
<dbReference type="Pfam" id="PF01381">
    <property type="entry name" value="HTH_3"/>
    <property type="match status" value="1"/>
</dbReference>
<dbReference type="InterPro" id="IPR014710">
    <property type="entry name" value="RmlC-like_jellyroll"/>
</dbReference>
<comment type="caution">
    <text evidence="3">The sequence shown here is derived from an EMBL/GenBank/DDBJ whole genome shotgun (WGS) entry which is preliminary data.</text>
</comment>
<dbReference type="GO" id="GO:0005829">
    <property type="term" value="C:cytosol"/>
    <property type="evidence" value="ECO:0007669"/>
    <property type="project" value="TreeGrafter"/>
</dbReference>
<dbReference type="InterPro" id="IPR010982">
    <property type="entry name" value="Lambda_DNA-bd_dom_sf"/>
</dbReference>
<dbReference type="PROSITE" id="PS50943">
    <property type="entry name" value="HTH_CROC1"/>
    <property type="match status" value="1"/>
</dbReference>
<dbReference type="SUPFAM" id="SSF51182">
    <property type="entry name" value="RmlC-like cupins"/>
    <property type="match status" value="1"/>
</dbReference>
<dbReference type="Proteomes" id="UP000240429">
    <property type="component" value="Unassembled WGS sequence"/>
</dbReference>
<dbReference type="Gene3D" id="1.10.260.40">
    <property type="entry name" value="lambda repressor-like DNA-binding domains"/>
    <property type="match status" value="1"/>
</dbReference>
<dbReference type="SMART" id="SM00530">
    <property type="entry name" value="HTH_XRE"/>
    <property type="match status" value="1"/>
</dbReference>
<reference evidence="3 4" key="1">
    <citation type="submission" date="2018-03" db="EMBL/GenBank/DDBJ databases">
        <title>Streptomyces dioscori sp. nov., a novel endophytic actinobacterium isolated from bulbil of Dioscorea bulbifera L.</title>
        <authorList>
            <person name="Zhikuan W."/>
        </authorList>
    </citation>
    <scope>NUCLEOTIDE SEQUENCE [LARGE SCALE GENOMIC DNA]</scope>
    <source>
        <strain evidence="3 4">A217</strain>
    </source>
</reference>
<dbReference type="InterPro" id="IPR050807">
    <property type="entry name" value="TransReg_Diox_bact_type"/>
</dbReference>
<proteinExistence type="predicted"/>
<dbReference type="InterPro" id="IPR013096">
    <property type="entry name" value="Cupin_2"/>
</dbReference>
<dbReference type="CDD" id="cd00093">
    <property type="entry name" value="HTH_XRE"/>
    <property type="match status" value="1"/>
</dbReference>
<dbReference type="PANTHER" id="PTHR46797">
    <property type="entry name" value="HTH-TYPE TRANSCRIPTIONAL REGULATOR"/>
    <property type="match status" value="1"/>
</dbReference>
<dbReference type="AlphaFoldDB" id="A0A2P8PY60"/>
<gene>
    <name evidence="3" type="ORF">C6Y14_33410</name>
</gene>
<dbReference type="CDD" id="cd02209">
    <property type="entry name" value="cupin_XRE_C"/>
    <property type="match status" value="1"/>
</dbReference>
<dbReference type="OrthoDB" id="5584941at2"/>
<accession>A0A2P8PY60</accession>
<sequence length="205" mass="22409">MTERKSIGEQVEATAAAAEADNFARDVGAAVRHRRQELGMASKKLAAQLGVSASFITQLEQGQSSISLPRLYRLAELLGTTPNGLLPVSSTSILITRAGTGQEMQAANRKDAQRPRLLTRGGSGLSLKAHRYLIEQADPPQDWFEHEGEDFVYVIRGHLRVEFLRGRPVDLGPGDALNHDGDVPHRWGLGSDEPAEVLIVNNFQH</sequence>
<evidence type="ECO:0000256" key="1">
    <source>
        <dbReference type="ARBA" id="ARBA00023125"/>
    </source>
</evidence>
<evidence type="ECO:0000313" key="3">
    <source>
        <dbReference type="EMBL" id="PSM38932.1"/>
    </source>
</evidence>
<protein>
    <submittedName>
        <fullName evidence="3">XRE family transcriptional regulator</fullName>
    </submittedName>
</protein>